<dbReference type="Proteomes" id="UP000277294">
    <property type="component" value="Unassembled WGS sequence"/>
</dbReference>
<name>A0A3P4B627_9BURK</name>
<dbReference type="EMBL" id="UWPJ01000024">
    <property type="protein sequence ID" value="VCU71118.1"/>
    <property type="molecule type" value="Genomic_DNA"/>
</dbReference>
<accession>A0A3P4B627</accession>
<evidence type="ECO:0000313" key="2">
    <source>
        <dbReference type="Proteomes" id="UP000277294"/>
    </source>
</evidence>
<reference evidence="1 2" key="1">
    <citation type="submission" date="2018-10" db="EMBL/GenBank/DDBJ databases">
        <authorList>
            <person name="Criscuolo A."/>
        </authorList>
    </citation>
    <scope>NUCLEOTIDE SEQUENCE [LARGE SCALE GENOMIC DNA]</scope>
    <source>
        <strain evidence="1">DnA1</strain>
    </source>
</reference>
<organism evidence="1 2">
    <name type="scientific">Pigmentiphaga humi</name>
    <dbReference type="NCBI Taxonomy" id="2478468"/>
    <lineage>
        <taxon>Bacteria</taxon>
        <taxon>Pseudomonadati</taxon>
        <taxon>Pseudomonadota</taxon>
        <taxon>Betaproteobacteria</taxon>
        <taxon>Burkholderiales</taxon>
        <taxon>Alcaligenaceae</taxon>
        <taxon>Pigmentiphaga</taxon>
    </lineage>
</organism>
<protein>
    <recommendedName>
        <fullName evidence="3">Coenzyme PQQ synthesis protein D (PqqD)</fullName>
    </recommendedName>
</protein>
<dbReference type="RefSeq" id="WP_124080579.1">
    <property type="nucleotide sequence ID" value="NZ_UWPJ01000024.1"/>
</dbReference>
<gene>
    <name evidence="1" type="ORF">PIGHUM_03199</name>
</gene>
<dbReference type="OrthoDB" id="8686088at2"/>
<keyword evidence="2" id="KW-1185">Reference proteome</keyword>
<evidence type="ECO:0008006" key="3">
    <source>
        <dbReference type="Google" id="ProtNLM"/>
    </source>
</evidence>
<evidence type="ECO:0000313" key="1">
    <source>
        <dbReference type="EMBL" id="VCU71118.1"/>
    </source>
</evidence>
<dbReference type="AlphaFoldDB" id="A0A3P4B627"/>
<proteinExistence type="predicted"/>
<sequence length="136" mass="14737">MTFFCSYVLRSPPCIAEIVGDETIVINLDVGNYYNLRGKAVDVWRALMDGVTPEALASANDWSDPVREALGRLVQQALDEQILAAVPVREGVAAPAIDVDDPADLTMAVYADMQEILGLDPIHETDVVAGWPQKPA</sequence>